<dbReference type="InterPro" id="IPR046457">
    <property type="entry name" value="PMI_typeI_cat"/>
</dbReference>
<evidence type="ECO:0000256" key="1">
    <source>
        <dbReference type="ARBA" id="ARBA00022723"/>
    </source>
</evidence>
<dbReference type="GO" id="GO:0004476">
    <property type="term" value="F:mannose-6-phosphate isomerase activity"/>
    <property type="evidence" value="ECO:0007669"/>
    <property type="project" value="InterPro"/>
</dbReference>
<dbReference type="Pfam" id="PF20511">
    <property type="entry name" value="PMI_typeI_cat"/>
    <property type="match status" value="1"/>
</dbReference>
<proteinExistence type="predicted"/>
<dbReference type="AlphaFoldDB" id="A0A418V9H7"/>
<dbReference type="CDD" id="cd07010">
    <property type="entry name" value="cupin_PMI_type_I_N_bac"/>
    <property type="match status" value="1"/>
</dbReference>
<dbReference type="PANTHER" id="PTHR42742:SF3">
    <property type="entry name" value="FRUCTOKINASE"/>
    <property type="match status" value="1"/>
</dbReference>
<organism evidence="6 7">
    <name type="scientific">Deinococcus cavernae</name>
    <dbReference type="NCBI Taxonomy" id="2320857"/>
    <lineage>
        <taxon>Bacteria</taxon>
        <taxon>Thermotogati</taxon>
        <taxon>Deinococcota</taxon>
        <taxon>Deinococci</taxon>
        <taxon>Deinococcales</taxon>
        <taxon>Deinococcaceae</taxon>
        <taxon>Deinococcus</taxon>
    </lineage>
</organism>
<comment type="cofactor">
    <cofactor evidence="3">
        <name>Zn(2+)</name>
        <dbReference type="ChEBI" id="CHEBI:29105"/>
    </cofactor>
    <text evidence="3">Binds 1 zinc ion per subunit.</text>
</comment>
<dbReference type="OrthoDB" id="9808275at2"/>
<feature type="binding site" evidence="3">
    <location>
        <position position="117"/>
    </location>
    <ligand>
        <name>Zn(2+)</name>
        <dbReference type="ChEBI" id="CHEBI:29105"/>
    </ligand>
</feature>
<dbReference type="GO" id="GO:0008270">
    <property type="term" value="F:zinc ion binding"/>
    <property type="evidence" value="ECO:0007669"/>
    <property type="project" value="InterPro"/>
</dbReference>
<feature type="binding site" evidence="3">
    <location>
        <position position="135"/>
    </location>
    <ligand>
        <name>Zn(2+)</name>
        <dbReference type="ChEBI" id="CHEBI:29105"/>
    </ligand>
</feature>
<keyword evidence="6" id="KW-0413">Isomerase</keyword>
<comment type="caution">
    <text evidence="6">The sequence shown here is derived from an EMBL/GenBank/DDBJ whole genome shotgun (WGS) entry which is preliminary data.</text>
</comment>
<feature type="region of interest" description="Disordered" evidence="4">
    <location>
        <begin position="47"/>
        <end position="70"/>
    </location>
</feature>
<keyword evidence="1 3" id="KW-0479">Metal-binding</keyword>
<evidence type="ECO:0000259" key="5">
    <source>
        <dbReference type="Pfam" id="PF20511"/>
    </source>
</evidence>
<gene>
    <name evidence="6" type="ORF">D3875_15365</name>
</gene>
<dbReference type="InterPro" id="IPR011051">
    <property type="entry name" value="RmlC_Cupin_sf"/>
</dbReference>
<evidence type="ECO:0000256" key="3">
    <source>
        <dbReference type="PIRSR" id="PIRSR036894-1"/>
    </source>
</evidence>
<dbReference type="GO" id="GO:0005975">
    <property type="term" value="P:carbohydrate metabolic process"/>
    <property type="evidence" value="ECO:0007669"/>
    <property type="project" value="InterPro"/>
</dbReference>
<accession>A0A418V9H7</accession>
<keyword evidence="7" id="KW-1185">Reference proteome</keyword>
<dbReference type="Gene3D" id="2.60.120.10">
    <property type="entry name" value="Jelly Rolls"/>
    <property type="match status" value="2"/>
</dbReference>
<sequence length="362" mass="38793">MASTALADVTALPREPLFLSYPIRRYSFGGTLIHDLLGKTLQPSEETSPLAETWEVSDHGSPGDSARVQSGPLAGASLREVIARFPQDIMGAGFSGPEFPLLAKFLDASHMLPVHLHADDATAQRKYGVAHGKTEAWHILWAAPDASILAGVRPGVTRDELRQALLDGRYDDVMPRYPMRAGDTIYIPGGVLHSFGPDTLVYEIQQTSDLGISAMPHDLYGQPLDAGAWHANLDALLDELVWAPQPRPHPGLPLPDGVRRICAAGPHFVLERLSVRGEFSWTPGGGQVLSTLEHPLSLRVGDRTFPLAPAQSVILPALLGELTLAGEGDAILCALPDLRALEAELLAAGRAQADIHALGEFA</sequence>
<dbReference type="Proteomes" id="UP000286287">
    <property type="component" value="Unassembled WGS sequence"/>
</dbReference>
<feature type="domain" description="Phosphomannose isomerase type I catalytic" evidence="5">
    <location>
        <begin position="19"/>
        <end position="125"/>
    </location>
</feature>
<evidence type="ECO:0000313" key="6">
    <source>
        <dbReference type="EMBL" id="RJF72712.1"/>
    </source>
</evidence>
<name>A0A418V9H7_9DEIO</name>
<evidence type="ECO:0000256" key="4">
    <source>
        <dbReference type="SAM" id="MobiDB-lite"/>
    </source>
</evidence>
<reference evidence="6 7" key="1">
    <citation type="submission" date="2018-09" db="EMBL/GenBank/DDBJ databases">
        <authorList>
            <person name="Zhu H."/>
        </authorList>
    </citation>
    <scope>NUCLEOTIDE SEQUENCE [LARGE SCALE GENOMIC DNA]</scope>
    <source>
        <strain evidence="6 7">K2S05-167</strain>
    </source>
</reference>
<feature type="binding site" evidence="3">
    <location>
        <position position="193"/>
    </location>
    <ligand>
        <name>Zn(2+)</name>
        <dbReference type="ChEBI" id="CHEBI:29105"/>
    </ligand>
</feature>
<evidence type="ECO:0000256" key="2">
    <source>
        <dbReference type="ARBA" id="ARBA00022833"/>
    </source>
</evidence>
<dbReference type="EMBL" id="QYUJ01000014">
    <property type="protein sequence ID" value="RJF72712.1"/>
    <property type="molecule type" value="Genomic_DNA"/>
</dbReference>
<evidence type="ECO:0000313" key="7">
    <source>
        <dbReference type="Proteomes" id="UP000286287"/>
    </source>
</evidence>
<dbReference type="InterPro" id="IPR014710">
    <property type="entry name" value="RmlC-like_jellyroll"/>
</dbReference>
<dbReference type="InterPro" id="IPR051804">
    <property type="entry name" value="Carb_Metab_Reg_Kinase/Isom"/>
</dbReference>
<protein>
    <submittedName>
        <fullName evidence="6">Mannose-6-phosphate isomerase</fullName>
    </submittedName>
</protein>
<dbReference type="RefSeq" id="WP_119765117.1">
    <property type="nucleotide sequence ID" value="NZ_QYUJ01000014.1"/>
</dbReference>
<keyword evidence="2 3" id="KW-0862">Zinc</keyword>
<dbReference type="SUPFAM" id="SSF51182">
    <property type="entry name" value="RmlC-like cupins"/>
    <property type="match status" value="1"/>
</dbReference>
<dbReference type="PANTHER" id="PTHR42742">
    <property type="entry name" value="TRANSCRIPTIONAL REPRESSOR MPRA"/>
    <property type="match status" value="1"/>
</dbReference>